<dbReference type="InterPro" id="IPR013130">
    <property type="entry name" value="Fe3_Rdtase_TM_dom"/>
</dbReference>
<dbReference type="STRING" id="37992.A0A4Z0Y790"/>
<dbReference type="SUPFAM" id="SSF52343">
    <property type="entry name" value="Ferredoxin reductase-like, C-terminal NADP-linked domain"/>
    <property type="match status" value="1"/>
</dbReference>
<dbReference type="InterPro" id="IPR013121">
    <property type="entry name" value="Fe_red_NAD-bd_6"/>
</dbReference>
<keyword evidence="5" id="KW-0249">Electron transport</keyword>
<dbReference type="SFLD" id="SFLDG01168">
    <property type="entry name" value="Ferric_reductase_subgroup_(FRE"/>
    <property type="match status" value="1"/>
</dbReference>
<dbReference type="GO" id="GO:0015677">
    <property type="term" value="P:copper ion import"/>
    <property type="evidence" value="ECO:0007669"/>
    <property type="project" value="TreeGrafter"/>
</dbReference>
<feature type="transmembrane region" description="Helical" evidence="10">
    <location>
        <begin position="56"/>
        <end position="75"/>
    </location>
</feature>
<evidence type="ECO:0000256" key="4">
    <source>
        <dbReference type="ARBA" id="ARBA00022692"/>
    </source>
</evidence>
<evidence type="ECO:0000256" key="1">
    <source>
        <dbReference type="ARBA" id="ARBA00004141"/>
    </source>
</evidence>
<dbReference type="InterPro" id="IPR013112">
    <property type="entry name" value="FAD-bd_8"/>
</dbReference>
<evidence type="ECO:0000256" key="6">
    <source>
        <dbReference type="ARBA" id="ARBA00022989"/>
    </source>
</evidence>
<dbReference type="PANTHER" id="PTHR32361">
    <property type="entry name" value="FERRIC/CUPRIC REDUCTASE TRANSMEMBRANE COMPONENT"/>
    <property type="match status" value="1"/>
</dbReference>
<dbReference type="Pfam" id="PF08022">
    <property type="entry name" value="FAD_binding_8"/>
    <property type="match status" value="1"/>
</dbReference>
<dbReference type="Proteomes" id="UP000297716">
    <property type="component" value="Unassembled WGS sequence"/>
</dbReference>
<keyword evidence="8" id="KW-0406">Ion transport</keyword>
<dbReference type="CDD" id="cd06186">
    <property type="entry name" value="NOX_Duox_like_FAD_NADP"/>
    <property type="match status" value="1"/>
</dbReference>
<feature type="transmembrane region" description="Helical" evidence="10">
    <location>
        <begin position="217"/>
        <end position="236"/>
    </location>
</feature>
<dbReference type="GO" id="GO:0005886">
    <property type="term" value="C:plasma membrane"/>
    <property type="evidence" value="ECO:0007669"/>
    <property type="project" value="TreeGrafter"/>
</dbReference>
<dbReference type="Pfam" id="PF01794">
    <property type="entry name" value="Ferric_reduct"/>
    <property type="match status" value="1"/>
</dbReference>
<comment type="caution">
    <text evidence="12">The sequence shown here is derived from an EMBL/GenBank/DDBJ whole genome shotgun (WGS) entry which is preliminary data.</text>
</comment>
<name>A0A4Z0Y790_9PEZI</name>
<evidence type="ECO:0000256" key="10">
    <source>
        <dbReference type="SAM" id="Phobius"/>
    </source>
</evidence>
<dbReference type="InterPro" id="IPR039261">
    <property type="entry name" value="FNR_nucleotide-bd"/>
</dbReference>
<proteinExistence type="inferred from homology"/>
<feature type="transmembrane region" description="Helical" evidence="10">
    <location>
        <begin position="132"/>
        <end position="155"/>
    </location>
</feature>
<evidence type="ECO:0000259" key="11">
    <source>
        <dbReference type="PROSITE" id="PS51384"/>
    </source>
</evidence>
<dbReference type="PANTHER" id="PTHR32361:SF3">
    <property type="entry name" value="REDUCTASE, PUTATIVE (AFU_ORTHOLOGUE AFUA_6G13750)-RELATED"/>
    <property type="match status" value="1"/>
</dbReference>
<dbReference type="GO" id="GO:0006879">
    <property type="term" value="P:intracellular iron ion homeostasis"/>
    <property type="evidence" value="ECO:0007669"/>
    <property type="project" value="TreeGrafter"/>
</dbReference>
<keyword evidence="3" id="KW-0813">Transport</keyword>
<comment type="subcellular location">
    <subcellularLocation>
        <location evidence="1">Membrane</location>
        <topology evidence="1">Multi-pass membrane protein</topology>
    </subcellularLocation>
</comment>
<organism evidence="12 13">
    <name type="scientific">Xylaria hypoxylon</name>
    <dbReference type="NCBI Taxonomy" id="37992"/>
    <lineage>
        <taxon>Eukaryota</taxon>
        <taxon>Fungi</taxon>
        <taxon>Dikarya</taxon>
        <taxon>Ascomycota</taxon>
        <taxon>Pezizomycotina</taxon>
        <taxon>Sordariomycetes</taxon>
        <taxon>Xylariomycetidae</taxon>
        <taxon>Xylariales</taxon>
        <taxon>Xylariaceae</taxon>
        <taxon>Xylaria</taxon>
    </lineage>
</organism>
<keyword evidence="13" id="KW-1185">Reference proteome</keyword>
<feature type="transmembrane region" description="Helical" evidence="10">
    <location>
        <begin position="256"/>
        <end position="278"/>
    </location>
</feature>
<dbReference type="InterPro" id="IPR017927">
    <property type="entry name" value="FAD-bd_FR_type"/>
</dbReference>
<sequence length="653" mass="72596">MESHGGLLAPRHIQNYSEAGSLEPHWGYYSRVIPCTNDAGSCEYLDQVYYSHDLSIIYSGVLWSTILGIVFLWTIGRKVWAPSRADGLIPGGISTSKSSVTRVTRAFSAYVRSSLLPDAARPVFGRTTRLQVLILAVLAGYLLVWSFAGITYQIWITPVKNSPGLYNTRSSLGPFSDRIGILAYALTPLSVLLSSRESILSLLTGVPYQSFNFLHRWLGYIIFIQGSVHTIGWTIIEVRLYQPQPTTAIEWIVQPYIIWGVVAMILLLLLFGLSTPWAIRLTGYEFFRKAHYVLALIYIGACWGHWEQLKCFLLPSLLIWFLDRGVRFFRTALIHHQYLPDGSMGFRAAPASVTHFSDPDHGDIVRMDLVQPHDAWKIGQHFYLCFAESSIWQSHPFTPLNLPQTRNGTVSHSYIMRAKKGETKKIADIALKKLALSPKATTPVILTGPYGESIAETLMPEDNLLCVAGGTGITYVLPVLLDLIQRPAVRDRKIQLVWAIRRKADLCWVEQEIVAINNAAKSHGIEVHIYVTREASSSSTSSIQDEKIDAHVGVKETCGSESCSSVNGVQSPMSLDIQKIGSKGLNHHPDLKALVSDFVDNTVRGPTKVFGSGPGGMISDLRDIVAGCNSGAKVWRGHERFDVSLICDDRLEW</sequence>
<dbReference type="AlphaFoldDB" id="A0A4Z0Y790"/>
<evidence type="ECO:0000256" key="2">
    <source>
        <dbReference type="ARBA" id="ARBA00006278"/>
    </source>
</evidence>
<keyword evidence="4 10" id="KW-0812">Transmembrane</keyword>
<dbReference type="GO" id="GO:0000293">
    <property type="term" value="F:ferric-chelate reductase activity"/>
    <property type="evidence" value="ECO:0007669"/>
    <property type="project" value="UniProtKB-ARBA"/>
</dbReference>
<evidence type="ECO:0000256" key="8">
    <source>
        <dbReference type="ARBA" id="ARBA00023065"/>
    </source>
</evidence>
<keyword evidence="9 10" id="KW-0472">Membrane</keyword>
<protein>
    <recommendedName>
        <fullName evidence="11">FAD-binding FR-type domain-containing protein</fullName>
    </recommendedName>
</protein>
<feature type="domain" description="FAD-binding FR-type" evidence="11">
    <location>
        <begin position="326"/>
        <end position="456"/>
    </location>
</feature>
<evidence type="ECO:0000256" key="3">
    <source>
        <dbReference type="ARBA" id="ARBA00022448"/>
    </source>
</evidence>
<reference evidence="12 13" key="1">
    <citation type="submission" date="2019-03" db="EMBL/GenBank/DDBJ databases">
        <title>Draft genome sequence of Xylaria hypoxylon DSM 108379, a ubiquitous saprotrophic-parasitic fungi on hardwood.</title>
        <authorList>
            <person name="Buettner E."/>
            <person name="Leonhardt S."/>
            <person name="Gebauer A.M."/>
            <person name="Liers C."/>
            <person name="Hofrichter M."/>
            <person name="Kellner H."/>
        </authorList>
    </citation>
    <scope>NUCLEOTIDE SEQUENCE [LARGE SCALE GENOMIC DNA]</scope>
    <source>
        <strain evidence="12 13">DSM 108379</strain>
    </source>
</reference>
<dbReference type="InterPro" id="IPR051410">
    <property type="entry name" value="Ferric/Cupric_Reductase"/>
</dbReference>
<dbReference type="OrthoDB" id="167398at2759"/>
<evidence type="ECO:0000256" key="7">
    <source>
        <dbReference type="ARBA" id="ARBA00023002"/>
    </source>
</evidence>
<dbReference type="Gene3D" id="3.40.50.80">
    <property type="entry name" value="Nucleotide-binding domain of ferredoxin-NADP reductase (FNR) module"/>
    <property type="match status" value="1"/>
</dbReference>
<evidence type="ECO:0000313" key="12">
    <source>
        <dbReference type="EMBL" id="TGJ79969.1"/>
    </source>
</evidence>
<evidence type="ECO:0000256" key="5">
    <source>
        <dbReference type="ARBA" id="ARBA00022982"/>
    </source>
</evidence>
<dbReference type="SFLD" id="SFLDS00052">
    <property type="entry name" value="Ferric_Reductase_Domain"/>
    <property type="match status" value="1"/>
</dbReference>
<accession>A0A4Z0Y790</accession>
<gene>
    <name evidence="12" type="ORF">E0Z10_g8809</name>
</gene>
<dbReference type="EMBL" id="SKBN01000251">
    <property type="protein sequence ID" value="TGJ79969.1"/>
    <property type="molecule type" value="Genomic_DNA"/>
</dbReference>
<comment type="similarity">
    <text evidence="2">Belongs to the ferric reductase (FRE) family.</text>
</comment>
<dbReference type="GO" id="GO:0006826">
    <property type="term" value="P:iron ion transport"/>
    <property type="evidence" value="ECO:0007669"/>
    <property type="project" value="TreeGrafter"/>
</dbReference>
<evidence type="ECO:0000256" key="9">
    <source>
        <dbReference type="ARBA" id="ARBA00023136"/>
    </source>
</evidence>
<keyword evidence="6 10" id="KW-1133">Transmembrane helix</keyword>
<dbReference type="PROSITE" id="PS51384">
    <property type="entry name" value="FAD_FR"/>
    <property type="match status" value="1"/>
</dbReference>
<dbReference type="Pfam" id="PF08030">
    <property type="entry name" value="NAD_binding_6"/>
    <property type="match status" value="1"/>
</dbReference>
<evidence type="ECO:0000313" key="13">
    <source>
        <dbReference type="Proteomes" id="UP000297716"/>
    </source>
</evidence>
<keyword evidence="7" id="KW-0560">Oxidoreductase</keyword>